<dbReference type="Proteomes" id="UP000061569">
    <property type="component" value="Chromosome"/>
</dbReference>
<feature type="chain" id="PRO_5006595438" description="Secreted protein" evidence="1">
    <location>
        <begin position="22"/>
        <end position="72"/>
    </location>
</feature>
<dbReference type="KEGG" id="lez:GLE_5473"/>
<name>A0A0S2DQG8_LYSEN</name>
<evidence type="ECO:0000313" key="3">
    <source>
        <dbReference type="EMBL" id="ROU08965.1"/>
    </source>
</evidence>
<gene>
    <name evidence="3" type="ORF">D9T17_02500</name>
    <name evidence="2" type="ORF">GLE_5473</name>
</gene>
<evidence type="ECO:0000313" key="4">
    <source>
        <dbReference type="Proteomes" id="UP000061569"/>
    </source>
</evidence>
<dbReference type="AlphaFoldDB" id="A0A0S2DQG8"/>
<protein>
    <recommendedName>
        <fullName evidence="6">Secreted protein</fullName>
    </recommendedName>
</protein>
<evidence type="ECO:0008006" key="6">
    <source>
        <dbReference type="Google" id="ProtNLM"/>
    </source>
</evidence>
<feature type="signal peptide" evidence="1">
    <location>
        <begin position="1"/>
        <end position="21"/>
    </location>
</feature>
<reference evidence="2 4" key="1">
    <citation type="submission" date="2015-11" db="EMBL/GenBank/DDBJ databases">
        <title>Genome sequences of Lysobacter enzymogenes strain C3 and Lysobacter antibioticus ATCC 29479.</title>
        <authorList>
            <person name="Kobayashi D.Y."/>
        </authorList>
    </citation>
    <scope>NUCLEOTIDE SEQUENCE [LARGE SCALE GENOMIC DNA]</scope>
    <source>
        <strain evidence="2 4">C3</strain>
    </source>
</reference>
<evidence type="ECO:0000256" key="1">
    <source>
        <dbReference type="SAM" id="SignalP"/>
    </source>
</evidence>
<dbReference type="OrthoDB" id="6058967at2"/>
<dbReference type="EMBL" id="CP013140">
    <property type="protein sequence ID" value="ALN60814.1"/>
    <property type="molecule type" value="Genomic_DNA"/>
</dbReference>
<dbReference type="RefSeq" id="WP_057949833.1">
    <property type="nucleotide sequence ID" value="NZ_CP110813.1"/>
</dbReference>
<accession>A0A0S2DQG8</accession>
<proteinExistence type="predicted"/>
<dbReference type="PATRIC" id="fig|69.6.peg.5388"/>
<keyword evidence="1" id="KW-0732">Signal</keyword>
<dbReference type="EMBL" id="RCTY01000006">
    <property type="protein sequence ID" value="ROU08965.1"/>
    <property type="molecule type" value="Genomic_DNA"/>
</dbReference>
<sequence length="72" mass="7354">MRAKTLLLALTLAGVTSIASAAGGKLPPPGWAYTYYQDGQIVGHAVHNQCTGQITVTGTVTSVYTGGQTVSC</sequence>
<evidence type="ECO:0000313" key="5">
    <source>
        <dbReference type="Proteomes" id="UP000275910"/>
    </source>
</evidence>
<organism evidence="2 4">
    <name type="scientific">Lysobacter enzymogenes</name>
    <dbReference type="NCBI Taxonomy" id="69"/>
    <lineage>
        <taxon>Bacteria</taxon>
        <taxon>Pseudomonadati</taxon>
        <taxon>Pseudomonadota</taxon>
        <taxon>Gammaproteobacteria</taxon>
        <taxon>Lysobacterales</taxon>
        <taxon>Lysobacteraceae</taxon>
        <taxon>Lysobacter</taxon>
    </lineage>
</organism>
<dbReference type="Proteomes" id="UP000275910">
    <property type="component" value="Unassembled WGS sequence"/>
</dbReference>
<evidence type="ECO:0000313" key="2">
    <source>
        <dbReference type="EMBL" id="ALN60814.1"/>
    </source>
</evidence>
<reference evidence="3 5" key="2">
    <citation type="submission" date="2018-10" db="EMBL/GenBank/DDBJ databases">
        <title>The genome of Lysobacter enzymogenes OH11.</title>
        <authorList>
            <person name="Liu F."/>
            <person name="Zhao Y."/>
            <person name="Qian G."/>
            <person name="Chen Y."/>
            <person name="Xu H."/>
        </authorList>
    </citation>
    <scope>NUCLEOTIDE SEQUENCE [LARGE SCALE GENOMIC DNA]</scope>
    <source>
        <strain evidence="3 5">OH11</strain>
    </source>
</reference>